<evidence type="ECO:0000313" key="2">
    <source>
        <dbReference type="Proteomes" id="UP000076532"/>
    </source>
</evidence>
<sequence length="105" mass="12017">MDFRVYVDNGILDDDHPGWAYFKLDLVQYWQARGNAANPQEPIPKDLSFMEDLISNEHELSVTDVSPEKIVELLAEGHIDELTELLVASEREYDVADHTMAEEIV</sequence>
<dbReference type="AlphaFoldDB" id="A0A167WFP1"/>
<dbReference type="EMBL" id="KV417806">
    <property type="protein sequence ID" value="KZP06043.1"/>
    <property type="molecule type" value="Genomic_DNA"/>
</dbReference>
<dbReference type="Proteomes" id="UP000076532">
    <property type="component" value="Unassembled WGS sequence"/>
</dbReference>
<proteinExistence type="predicted"/>
<dbReference type="OrthoDB" id="3262464at2759"/>
<gene>
    <name evidence="1" type="ORF">FIBSPDRAFT_903073</name>
</gene>
<organism evidence="1 2">
    <name type="scientific">Athelia psychrophila</name>
    <dbReference type="NCBI Taxonomy" id="1759441"/>
    <lineage>
        <taxon>Eukaryota</taxon>
        <taxon>Fungi</taxon>
        <taxon>Dikarya</taxon>
        <taxon>Basidiomycota</taxon>
        <taxon>Agaricomycotina</taxon>
        <taxon>Agaricomycetes</taxon>
        <taxon>Agaricomycetidae</taxon>
        <taxon>Atheliales</taxon>
        <taxon>Atheliaceae</taxon>
        <taxon>Athelia</taxon>
    </lineage>
</organism>
<reference evidence="1 2" key="1">
    <citation type="journal article" date="2016" name="Mol. Biol. Evol.">
        <title>Comparative Genomics of Early-Diverging Mushroom-Forming Fungi Provides Insights into the Origins of Lignocellulose Decay Capabilities.</title>
        <authorList>
            <person name="Nagy L.G."/>
            <person name="Riley R."/>
            <person name="Tritt A."/>
            <person name="Adam C."/>
            <person name="Daum C."/>
            <person name="Floudas D."/>
            <person name="Sun H."/>
            <person name="Yadav J.S."/>
            <person name="Pangilinan J."/>
            <person name="Larsson K.H."/>
            <person name="Matsuura K."/>
            <person name="Barry K."/>
            <person name="Labutti K."/>
            <person name="Kuo R."/>
            <person name="Ohm R.A."/>
            <person name="Bhattacharya S.S."/>
            <person name="Shirouzu T."/>
            <person name="Yoshinaga Y."/>
            <person name="Martin F.M."/>
            <person name="Grigoriev I.V."/>
            <person name="Hibbett D.S."/>
        </authorList>
    </citation>
    <scope>NUCLEOTIDE SEQUENCE [LARGE SCALE GENOMIC DNA]</scope>
    <source>
        <strain evidence="1 2">CBS 109695</strain>
    </source>
</reference>
<accession>A0A167WFP1</accession>
<name>A0A167WFP1_9AGAM</name>
<evidence type="ECO:0000313" key="1">
    <source>
        <dbReference type="EMBL" id="KZP06043.1"/>
    </source>
</evidence>
<keyword evidence="2" id="KW-1185">Reference proteome</keyword>
<protein>
    <submittedName>
        <fullName evidence="1">Uncharacterized protein</fullName>
    </submittedName>
</protein>